<dbReference type="PANTHER" id="PTHR37807:SF3">
    <property type="entry name" value="OS07G0160300 PROTEIN"/>
    <property type="match status" value="1"/>
</dbReference>
<keyword evidence="1" id="KW-0808">Transferase</keyword>
<protein>
    <submittedName>
        <fullName evidence="1">Kinase</fullName>
    </submittedName>
</protein>
<comment type="caution">
    <text evidence="1">The sequence shown here is derived from an EMBL/GenBank/DDBJ whole genome shotgun (WGS) entry which is preliminary data.</text>
</comment>
<proteinExistence type="predicted"/>
<organism evidence="1 2">
    <name type="scientific">Kribbella rubisoli</name>
    <dbReference type="NCBI Taxonomy" id="3075929"/>
    <lineage>
        <taxon>Bacteria</taxon>
        <taxon>Bacillati</taxon>
        <taxon>Actinomycetota</taxon>
        <taxon>Actinomycetes</taxon>
        <taxon>Propionibacteriales</taxon>
        <taxon>Kribbellaceae</taxon>
        <taxon>Kribbella</taxon>
    </lineage>
</organism>
<dbReference type="InterPro" id="IPR027417">
    <property type="entry name" value="P-loop_NTPase"/>
</dbReference>
<accession>A0A4Q7WTF7</accession>
<dbReference type="PANTHER" id="PTHR37807">
    <property type="entry name" value="OS07G0160300 PROTEIN"/>
    <property type="match status" value="1"/>
</dbReference>
<gene>
    <name evidence="1" type="ORF">EV645_4540</name>
</gene>
<keyword evidence="1" id="KW-0418">Kinase</keyword>
<name>A0A4Q7WTF7_9ACTN</name>
<dbReference type="Pfam" id="PF13671">
    <property type="entry name" value="AAA_33"/>
    <property type="match status" value="1"/>
</dbReference>
<evidence type="ECO:0000313" key="2">
    <source>
        <dbReference type="Proteomes" id="UP000292027"/>
    </source>
</evidence>
<dbReference type="SUPFAM" id="SSF52540">
    <property type="entry name" value="P-loop containing nucleoside triphosphate hydrolases"/>
    <property type="match status" value="1"/>
</dbReference>
<dbReference type="Proteomes" id="UP000292027">
    <property type="component" value="Unassembled WGS sequence"/>
</dbReference>
<evidence type="ECO:0000313" key="1">
    <source>
        <dbReference type="EMBL" id="RZU13687.1"/>
    </source>
</evidence>
<keyword evidence="2" id="KW-1185">Reference proteome</keyword>
<reference evidence="1 2" key="1">
    <citation type="journal article" date="2015" name="Stand. Genomic Sci.">
        <title>Genomic Encyclopedia of Bacterial and Archaeal Type Strains, Phase III: the genomes of soil and plant-associated and newly described type strains.</title>
        <authorList>
            <person name="Whitman W.B."/>
            <person name="Woyke T."/>
            <person name="Klenk H.P."/>
            <person name="Zhou Y."/>
            <person name="Lilburn T.G."/>
            <person name="Beck B.J."/>
            <person name="De Vos P."/>
            <person name="Vandamme P."/>
            <person name="Eisen J.A."/>
            <person name="Garrity G."/>
            <person name="Hugenholtz P."/>
            <person name="Kyrpides N.C."/>
        </authorList>
    </citation>
    <scope>NUCLEOTIDE SEQUENCE [LARGE SCALE GENOMIC DNA]</scope>
    <source>
        <strain evidence="1 2">VKM Ac-2540</strain>
    </source>
</reference>
<sequence>MKRFLLQMSGLPGSGKSTIARQIGARYGAVVVDLDVIRSAVLDGGVSIEASGRVAYPVMFSLARSVLDQGLSVVIDSPCGYDEILETGRAIADERGVAYKYVESHTDDLTLIGQRLSSRTPLRSQRRGISVHAVDAGDADIDGEQLFQAWLQRTKRPADGYLRVDATKPIDIILTEVETYLDL</sequence>
<dbReference type="GO" id="GO:0016301">
    <property type="term" value="F:kinase activity"/>
    <property type="evidence" value="ECO:0007669"/>
    <property type="project" value="UniProtKB-KW"/>
</dbReference>
<dbReference type="RefSeq" id="WP_130445922.1">
    <property type="nucleotide sequence ID" value="NZ_SHKR01000013.1"/>
</dbReference>
<dbReference type="OrthoDB" id="3819922at2"/>
<dbReference type="AlphaFoldDB" id="A0A4Q7WTF7"/>
<dbReference type="Gene3D" id="3.40.50.300">
    <property type="entry name" value="P-loop containing nucleotide triphosphate hydrolases"/>
    <property type="match status" value="1"/>
</dbReference>
<dbReference type="EMBL" id="SHKR01000013">
    <property type="protein sequence ID" value="RZU13687.1"/>
    <property type="molecule type" value="Genomic_DNA"/>
</dbReference>